<comment type="caution">
    <text evidence="3">The sequence shown here is derived from an EMBL/GenBank/DDBJ whole genome shotgun (WGS) entry which is preliminary data.</text>
</comment>
<dbReference type="EMBL" id="JBEHCU010002862">
    <property type="protein sequence ID" value="KAL1402528.1"/>
    <property type="molecule type" value="Genomic_DNA"/>
</dbReference>
<feature type="domain" description="DNA polymerase alpha subunit B N-terminal" evidence="2">
    <location>
        <begin position="85"/>
        <end position="154"/>
    </location>
</feature>
<evidence type="ECO:0000313" key="4">
    <source>
        <dbReference type="Proteomes" id="UP001562425"/>
    </source>
</evidence>
<feature type="region of interest" description="Disordered" evidence="1">
    <location>
        <begin position="175"/>
        <end position="247"/>
    </location>
</feature>
<protein>
    <recommendedName>
        <fullName evidence="2">DNA polymerase alpha subunit B N-terminal domain-containing protein</fullName>
    </recommendedName>
</protein>
<organism evidence="3 4">
    <name type="scientific">Culex pipiens pipiens</name>
    <name type="common">Northern house mosquito</name>
    <dbReference type="NCBI Taxonomy" id="38569"/>
    <lineage>
        <taxon>Eukaryota</taxon>
        <taxon>Metazoa</taxon>
        <taxon>Ecdysozoa</taxon>
        <taxon>Arthropoda</taxon>
        <taxon>Hexapoda</taxon>
        <taxon>Insecta</taxon>
        <taxon>Pterygota</taxon>
        <taxon>Neoptera</taxon>
        <taxon>Endopterygota</taxon>
        <taxon>Diptera</taxon>
        <taxon>Nematocera</taxon>
        <taxon>Culicoidea</taxon>
        <taxon>Culicidae</taxon>
        <taxon>Culicinae</taxon>
        <taxon>Culicini</taxon>
        <taxon>Culex</taxon>
        <taxon>Culex</taxon>
    </lineage>
</organism>
<keyword evidence="4" id="KW-1185">Reference proteome</keyword>
<accession>A0ABD1DRZ5</accession>
<dbReference type="InterPro" id="IPR043034">
    <property type="entry name" value="DNA_pol_alpha_B_N_sf"/>
</dbReference>
<feature type="compositionally biased region" description="Low complexity" evidence="1">
    <location>
        <begin position="175"/>
        <end position="190"/>
    </location>
</feature>
<sequence length="247" mass="26572">MRSRNPETLTKALSDALEIHAQPMPEEVMWNYASYSNPGFRGRVRKRAAATVFVFRKFVPIFPARRVSQCKWATFCAAVTMVAIQSIKEQFDEFGLEPSDEIVEKCIQICNRHGVVDPVEFVEQWFAYSCSKLGGAEPTLDNLRDMESHEYANRSRKTAANPSLARVRHGEVAVVASSSGSGGSRASTSGLEAGDLSGQSGGGGGGGSGGLVIYSNAEENEVENEVLGSTGCHTPKEAKVGQLHAVS</sequence>
<dbReference type="Proteomes" id="UP001562425">
    <property type="component" value="Unassembled WGS sequence"/>
</dbReference>
<dbReference type="AlphaFoldDB" id="A0ABD1DRZ5"/>
<dbReference type="InterPro" id="IPR013627">
    <property type="entry name" value="Pol_alpha_B_N"/>
</dbReference>
<reference evidence="3 4" key="1">
    <citation type="submission" date="2024-05" db="EMBL/GenBank/DDBJ databases">
        <title>Culex pipiens pipiens assembly and annotation.</title>
        <authorList>
            <person name="Alout H."/>
            <person name="Durand T."/>
        </authorList>
    </citation>
    <scope>NUCLEOTIDE SEQUENCE [LARGE SCALE GENOMIC DNA]</scope>
    <source>
        <strain evidence="3">HA-2024</strain>
        <tissue evidence="3">Whole body</tissue>
    </source>
</reference>
<gene>
    <name evidence="3" type="ORF">pipiens_006059</name>
</gene>
<name>A0ABD1DRZ5_CULPP</name>
<evidence type="ECO:0000256" key="1">
    <source>
        <dbReference type="SAM" id="MobiDB-lite"/>
    </source>
</evidence>
<evidence type="ECO:0000259" key="2">
    <source>
        <dbReference type="Pfam" id="PF08418"/>
    </source>
</evidence>
<feature type="compositionally biased region" description="Gly residues" evidence="1">
    <location>
        <begin position="199"/>
        <end position="210"/>
    </location>
</feature>
<evidence type="ECO:0000313" key="3">
    <source>
        <dbReference type="EMBL" id="KAL1402528.1"/>
    </source>
</evidence>
<dbReference type="Gene3D" id="1.10.8.530">
    <property type="entry name" value="DNA polymerase alpha-primase, subunit B, N-terminal domain"/>
    <property type="match status" value="1"/>
</dbReference>
<dbReference type="Pfam" id="PF08418">
    <property type="entry name" value="Pol_alpha_B_N"/>
    <property type="match status" value="1"/>
</dbReference>
<proteinExistence type="predicted"/>